<evidence type="ECO:0000313" key="2">
    <source>
        <dbReference type="EMBL" id="AXJ00451.1"/>
    </source>
</evidence>
<protein>
    <submittedName>
        <fullName evidence="2">Por secretion system C-terminal sorting domain-containing protein</fullName>
    </submittedName>
</protein>
<feature type="chain" id="PRO_5016914010" evidence="1">
    <location>
        <begin position="21"/>
        <end position="436"/>
    </location>
</feature>
<dbReference type="SUPFAM" id="SSF49464">
    <property type="entry name" value="Carboxypeptidase regulatory domain-like"/>
    <property type="match status" value="1"/>
</dbReference>
<evidence type="ECO:0000256" key="1">
    <source>
        <dbReference type="SAM" id="SignalP"/>
    </source>
</evidence>
<keyword evidence="1" id="KW-0732">Signal</keyword>
<dbReference type="InterPro" id="IPR026444">
    <property type="entry name" value="Secre_tail"/>
</dbReference>
<accession>A0A345UIZ9</accession>
<organism evidence="2 3">
    <name type="scientific">Cyclonatronum proteinivorum</name>
    <dbReference type="NCBI Taxonomy" id="1457365"/>
    <lineage>
        <taxon>Bacteria</taxon>
        <taxon>Pseudomonadati</taxon>
        <taxon>Balneolota</taxon>
        <taxon>Balneolia</taxon>
        <taxon>Balneolales</taxon>
        <taxon>Cyclonatronaceae</taxon>
        <taxon>Cyclonatronum</taxon>
    </lineage>
</organism>
<feature type="signal peptide" evidence="1">
    <location>
        <begin position="1"/>
        <end position="20"/>
    </location>
</feature>
<evidence type="ECO:0000313" key="3">
    <source>
        <dbReference type="Proteomes" id="UP000254808"/>
    </source>
</evidence>
<proteinExistence type="predicted"/>
<name>A0A345UIZ9_9BACT</name>
<reference evidence="2 3" key="1">
    <citation type="submission" date="2018-03" db="EMBL/GenBank/DDBJ databases">
        <title>Phenotypic and genomic properties of Cyclonatronum proteinivorum gen. nov., sp. nov., a haloalkaliphilic bacteroidete from soda lakes possessing Na+-translocating rhodopsin.</title>
        <authorList>
            <person name="Toshchakov S.V."/>
            <person name="Korzhenkov A."/>
            <person name="Samarov N.I."/>
            <person name="Kublanov I.V."/>
            <person name="Muntyan M.S."/>
            <person name="Sorokin D.Y."/>
        </authorList>
    </citation>
    <scope>NUCLEOTIDE SEQUENCE [LARGE SCALE GENOMIC DNA]</scope>
    <source>
        <strain evidence="2 3">Omega</strain>
    </source>
</reference>
<gene>
    <name evidence="2" type="ORF">CYPRO_1187</name>
</gene>
<dbReference type="AlphaFoldDB" id="A0A345UIZ9"/>
<dbReference type="EMBL" id="CP027806">
    <property type="protein sequence ID" value="AXJ00451.1"/>
    <property type="molecule type" value="Genomic_DNA"/>
</dbReference>
<dbReference type="InterPro" id="IPR008969">
    <property type="entry name" value="CarboxyPept-like_regulatory"/>
</dbReference>
<dbReference type="NCBIfam" id="TIGR04183">
    <property type="entry name" value="Por_Secre_tail"/>
    <property type="match status" value="1"/>
</dbReference>
<dbReference type="SUPFAM" id="SSF117074">
    <property type="entry name" value="Hypothetical protein PA1324"/>
    <property type="match status" value="1"/>
</dbReference>
<keyword evidence="3" id="KW-1185">Reference proteome</keyword>
<dbReference type="Proteomes" id="UP000254808">
    <property type="component" value="Chromosome"/>
</dbReference>
<sequence length="436" mass="46733">MIRGMLFILLFVCLVPAAIAQQELTIFGSLTNADAAPVAGLPLELQTADGEVLEITHTGEDGSYSFTTLWTTAAQADSKPATLSLDAPWPNPAVADVQTRVHVSRQGSYSVEVFDVLGRRISVKQYSLVPGAGTLQLGRPGADGVYLIRVSGAGEVATRMFTVVGGKPISGQPAVQWSAYMPAAVPAYSQSGAGINSSGFVLNLPESAFYDGKQREVPHPAEGATSVQVDLTTVDLLSTSVITGTVQNIRQEAVAGVLIANEYGSATSDSSGQYVLELTHEKRKEGQLSTINFSHPNYNSKDVDVSLEDQSLDALLDIILQENNFLLNARTVNFDDETMPFVLKYLNEAGTDSVEVNLTPSNGVINVNFNNWPGEDAVLYNTSSSDMNEEDQRLDIMALRSMDQIPLALNISQSETGEPLYLPLQTPQSVSNLANS</sequence>
<dbReference type="KEGG" id="cprv:CYPRO_1187"/>
<dbReference type="OrthoDB" id="9792152at2"/>